<proteinExistence type="predicted"/>
<dbReference type="PANTHER" id="PTHR14222">
    <property type="entry name" value="CONDENSIN"/>
    <property type="match status" value="1"/>
</dbReference>
<feature type="region of interest" description="Disordered" evidence="2">
    <location>
        <begin position="1194"/>
        <end position="1237"/>
    </location>
</feature>
<gene>
    <name evidence="4" type="primary">LOC111599194</name>
</gene>
<dbReference type="KEGG" id="dhe:111599194"/>
<organism evidence="3 4">
    <name type="scientific">Drosophila hydei</name>
    <name type="common">Fruit fly</name>
    <dbReference type="NCBI Taxonomy" id="7224"/>
    <lineage>
        <taxon>Eukaryota</taxon>
        <taxon>Metazoa</taxon>
        <taxon>Ecdysozoa</taxon>
        <taxon>Arthropoda</taxon>
        <taxon>Hexapoda</taxon>
        <taxon>Insecta</taxon>
        <taxon>Pterygota</taxon>
        <taxon>Neoptera</taxon>
        <taxon>Endopterygota</taxon>
        <taxon>Diptera</taxon>
        <taxon>Brachycera</taxon>
        <taxon>Muscomorpha</taxon>
        <taxon>Ephydroidea</taxon>
        <taxon>Drosophilidae</taxon>
        <taxon>Drosophila</taxon>
    </lineage>
</organism>
<accession>A0A6J1LRV0</accession>
<keyword evidence="3" id="KW-1185">Reference proteome</keyword>
<dbReference type="RefSeq" id="XP_023170550.2">
    <property type="nucleotide sequence ID" value="XM_023314782.2"/>
</dbReference>
<dbReference type="GO" id="GO:0010032">
    <property type="term" value="P:meiotic chromosome condensation"/>
    <property type="evidence" value="ECO:0007669"/>
    <property type="project" value="TreeGrafter"/>
</dbReference>
<name>A0A6J1LRV0_DROHY</name>
<dbReference type="InterPro" id="IPR026971">
    <property type="entry name" value="CND1/NCAPD3"/>
</dbReference>
<dbReference type="GO" id="GO:0042393">
    <property type="term" value="F:histone binding"/>
    <property type="evidence" value="ECO:0007669"/>
    <property type="project" value="TreeGrafter"/>
</dbReference>
<evidence type="ECO:0000313" key="3">
    <source>
        <dbReference type="Proteomes" id="UP000504633"/>
    </source>
</evidence>
<reference evidence="4" key="1">
    <citation type="submission" date="2025-08" db="UniProtKB">
        <authorList>
            <consortium name="RefSeq"/>
        </authorList>
    </citation>
    <scope>IDENTIFICATION</scope>
    <source>
        <strain evidence="4">15085-1641.00</strain>
        <tissue evidence="4">Whole body</tissue>
    </source>
</reference>
<sequence>MSDLNRIFCELKSEFAQNVEWTKLEDWLCDDDDDEVTAQKANQFWSLPMCRQNLQRQDNQLQALRELAQCIRSMRSSDIEGENRFDIVNDNWAKIENIASKDYLTYIYALTSLATLPQDLLDFAPEPINENVNVHLALNAVSTYFLTLTIPGAKSYGIFDEGVIEHCLRVFRLLENYANSSARANNIWILFLTICDDLKLVFRYVHFKDHLKPRDNIMRCLLIILYMNFRHGYNNACAPQLHAKCFEVLDEITTEQNGDVYKTLMHIMSETFYMHIYPENSKGLGPKNGEHISDWFVKLLDKYPDILSRVLENYIDCVITNPIREWKAGDEKIAIGYAAKYDAALYAKCNKSCTDLLLKTIQADEAVGLQLRSLELIERILQHQTQVEWRIFRHDVSTKPREVSLIRETIRCLDDKTFSVRRKASQVLSIAIRQGSPITTRILYEVINFVQYDDIKTPRNPNSRQVELSLENPKKLCYAYSFEGYDELEADVKRMPQLIYERFLVSNNGLARCSGLALLERLAQMNQRILYNTHFEREISALATDMLSSVRKATLEMIDALLQTYDNCSILVDVYCRIWSCMLNDDDALLQKLALHSFNRNVLLNIQPLEYSNEPKHLLPWNILTTLLATQPRDYLQHRFNLLLQNENLVTSKLVNTIISHLNTPMATEAWTLLLMLSSRITNNLDSIIPTFDRLSSYNMKSNQVLALQLITYCLSNFSKASLNQLFKRLLSAMSTGSIWLAVISPAMLLLHHIDQLSHSQAPENSATVENWQMQLLEDVTAASKICIENFQTDHIRMASLLATYTELIVMLPQNADEKIVNFVLGYVKLCISLNEASFDTENERMMNWMVVIAGRLSLRDNNLAHKVSKMYGQILSKNDRPQLINSTLICLNDLGKKYPTILESNMKCILVKLSSKYPTTRVRTYRCVKDVILAGNIKLKGAILISLLAGLVDESVEVAREADAFFIRYKKLYDKSLFHHCLKEIPFDLNDQAFLTGSARMEAGFKSPLKGPKHRKLRRLLYNHILAALDENTLLLYFGQLKLLAEKTKDASFIKLASALDVVIDILFIMRRICYCTKSKRQQGAGQAEGDEDETSPEEELQALPIALAEQPPANDNAAGKGRGRGARKREIAEEPLKQLERCLRYVEEIHRNLRNYMNSELHQEFNKFCRAMTMRFANLTDFAQPAHFWQKYKTKSGPRSKRRRVNDDGDYADGEDSADSNSDTDNELPLERHKSSITATAGGVRRGSFDLLATELIFQPLDW</sequence>
<dbReference type="InterPro" id="IPR011989">
    <property type="entry name" value="ARM-like"/>
</dbReference>
<dbReference type="GO" id="GO:0000779">
    <property type="term" value="C:condensed chromosome, centromeric region"/>
    <property type="evidence" value="ECO:0007669"/>
    <property type="project" value="TreeGrafter"/>
</dbReference>
<dbReference type="OrthoDB" id="10263978at2759"/>
<dbReference type="Proteomes" id="UP000504633">
    <property type="component" value="Unplaced"/>
</dbReference>
<feature type="compositionally biased region" description="Acidic residues" evidence="2">
    <location>
        <begin position="1210"/>
        <end position="1230"/>
    </location>
</feature>
<dbReference type="GO" id="GO:0007076">
    <property type="term" value="P:mitotic chromosome condensation"/>
    <property type="evidence" value="ECO:0007669"/>
    <property type="project" value="InterPro"/>
</dbReference>
<dbReference type="SUPFAM" id="SSF48371">
    <property type="entry name" value="ARM repeat"/>
    <property type="match status" value="1"/>
</dbReference>
<dbReference type="InterPro" id="IPR016024">
    <property type="entry name" value="ARM-type_fold"/>
</dbReference>
<evidence type="ECO:0000256" key="1">
    <source>
        <dbReference type="ARBA" id="ARBA00023067"/>
    </source>
</evidence>
<keyword evidence="1" id="KW-0226">DNA condensation</keyword>
<dbReference type="AlphaFoldDB" id="A0A6J1LRV0"/>
<dbReference type="GO" id="GO:0000796">
    <property type="term" value="C:condensin complex"/>
    <property type="evidence" value="ECO:0007669"/>
    <property type="project" value="TreeGrafter"/>
</dbReference>
<feature type="region of interest" description="Disordered" evidence="2">
    <location>
        <begin position="1107"/>
        <end position="1131"/>
    </location>
</feature>
<dbReference type="OMA" id="YAKCNKS"/>
<feature type="compositionally biased region" description="Basic residues" evidence="2">
    <location>
        <begin position="1194"/>
        <end position="1206"/>
    </location>
</feature>
<dbReference type="GeneID" id="111599194"/>
<evidence type="ECO:0000313" key="4">
    <source>
        <dbReference type="RefSeq" id="XP_023170550.2"/>
    </source>
</evidence>
<evidence type="ECO:0000256" key="2">
    <source>
        <dbReference type="SAM" id="MobiDB-lite"/>
    </source>
</evidence>
<protein>
    <submittedName>
        <fullName evidence="4">Uncharacterized protein LOC111599194</fullName>
    </submittedName>
</protein>
<dbReference type="Gene3D" id="1.25.10.10">
    <property type="entry name" value="Leucine-rich Repeat Variant"/>
    <property type="match status" value="1"/>
</dbReference>
<dbReference type="CTD" id="33778"/>
<dbReference type="PANTHER" id="PTHR14222:SF1">
    <property type="entry name" value="CONDENSIN-2 COMPLEX SUBUNIT D3"/>
    <property type="match status" value="1"/>
</dbReference>